<dbReference type="GO" id="GO:0051287">
    <property type="term" value="F:NAD binding"/>
    <property type="evidence" value="ECO:0007669"/>
    <property type="project" value="InterPro"/>
</dbReference>
<accession>A0A2T2WNY5</accession>
<dbReference type="EC" id="1.1.1.22" evidence="3 7"/>
<dbReference type="NCBIfam" id="TIGR03026">
    <property type="entry name" value="NDP-sugDHase"/>
    <property type="match status" value="1"/>
</dbReference>
<dbReference type="PIRSF" id="PIRSF500134">
    <property type="entry name" value="UDPglc_DH_bac"/>
    <property type="match status" value="1"/>
</dbReference>
<feature type="binding site" evidence="10">
    <location>
        <position position="351"/>
    </location>
    <ligand>
        <name>NAD(+)</name>
        <dbReference type="ChEBI" id="CHEBI:57540"/>
    </ligand>
</feature>
<dbReference type="InterPro" id="IPR028357">
    <property type="entry name" value="UDPglc_DH_bac"/>
</dbReference>
<evidence type="ECO:0000256" key="6">
    <source>
        <dbReference type="ARBA" id="ARBA00047473"/>
    </source>
</evidence>
<keyword evidence="5 7" id="KW-0520">NAD</keyword>
<dbReference type="InterPro" id="IPR036220">
    <property type="entry name" value="UDP-Glc/GDP-Man_DH_C_sf"/>
</dbReference>
<dbReference type="GO" id="GO:0003979">
    <property type="term" value="F:UDP-glucose 6-dehydrogenase activity"/>
    <property type="evidence" value="ECO:0007669"/>
    <property type="project" value="UniProtKB-EC"/>
</dbReference>
<dbReference type="InterPro" id="IPR014027">
    <property type="entry name" value="UDP-Glc/GDP-Man_DH_C"/>
</dbReference>
<feature type="binding site" evidence="10">
    <location>
        <position position="122"/>
    </location>
    <ligand>
        <name>NAD(+)</name>
        <dbReference type="ChEBI" id="CHEBI:57540"/>
    </ligand>
</feature>
<evidence type="ECO:0000256" key="8">
    <source>
        <dbReference type="PIRSR" id="PIRSR500134-1"/>
    </source>
</evidence>
<evidence type="ECO:0000259" key="11">
    <source>
        <dbReference type="SMART" id="SM00984"/>
    </source>
</evidence>
<evidence type="ECO:0000313" key="12">
    <source>
        <dbReference type="EMBL" id="PSR23948.1"/>
    </source>
</evidence>
<dbReference type="PANTHER" id="PTHR43750">
    <property type="entry name" value="UDP-GLUCOSE 6-DEHYDROGENASE TUAD"/>
    <property type="match status" value="1"/>
</dbReference>
<feature type="binding site" evidence="10">
    <location>
        <position position="30"/>
    </location>
    <ligand>
        <name>NAD(+)</name>
        <dbReference type="ChEBI" id="CHEBI:57540"/>
    </ligand>
</feature>
<feature type="binding site" evidence="9">
    <location>
        <begin position="157"/>
        <end position="160"/>
    </location>
    <ligand>
        <name>substrate</name>
    </ligand>
</feature>
<comment type="caution">
    <text evidence="12">The sequence shown here is derived from an EMBL/GenBank/DDBJ whole genome shotgun (WGS) entry which is preliminary data.</text>
</comment>
<dbReference type="GO" id="GO:0000271">
    <property type="term" value="P:polysaccharide biosynthetic process"/>
    <property type="evidence" value="ECO:0007669"/>
    <property type="project" value="InterPro"/>
</dbReference>
<organism evidence="12 13">
    <name type="scientific">Sulfobacillus acidophilus</name>
    <dbReference type="NCBI Taxonomy" id="53633"/>
    <lineage>
        <taxon>Bacteria</taxon>
        <taxon>Bacillati</taxon>
        <taxon>Bacillota</taxon>
        <taxon>Clostridia</taxon>
        <taxon>Eubacteriales</taxon>
        <taxon>Clostridiales Family XVII. Incertae Sedis</taxon>
        <taxon>Sulfobacillus</taxon>
    </lineage>
</organism>
<feature type="binding site" evidence="9">
    <location>
        <position position="344"/>
    </location>
    <ligand>
        <name>substrate</name>
    </ligand>
</feature>
<comment type="pathway">
    <text evidence="1">Nucleotide-sugar biosynthesis; UDP-alpha-D-glucuronate biosynthesis; UDP-alpha-D-glucuronate from UDP-alpha-D-glucose: step 1/1.</text>
</comment>
<comment type="catalytic activity">
    <reaction evidence="6 7">
        <text>UDP-alpha-D-glucose + 2 NAD(+) + H2O = UDP-alpha-D-glucuronate + 2 NADH + 3 H(+)</text>
        <dbReference type="Rhea" id="RHEA:23596"/>
        <dbReference type="ChEBI" id="CHEBI:15377"/>
        <dbReference type="ChEBI" id="CHEBI:15378"/>
        <dbReference type="ChEBI" id="CHEBI:57540"/>
        <dbReference type="ChEBI" id="CHEBI:57945"/>
        <dbReference type="ChEBI" id="CHEBI:58052"/>
        <dbReference type="ChEBI" id="CHEBI:58885"/>
        <dbReference type="EC" id="1.1.1.22"/>
    </reaction>
</comment>
<dbReference type="UniPathway" id="UPA00038">
    <property type="reaction ID" value="UER00491"/>
</dbReference>
<dbReference type="SUPFAM" id="SSF51735">
    <property type="entry name" value="NAD(P)-binding Rossmann-fold domains"/>
    <property type="match status" value="1"/>
</dbReference>
<evidence type="ECO:0000256" key="9">
    <source>
        <dbReference type="PIRSR" id="PIRSR500134-2"/>
    </source>
</evidence>
<evidence type="ECO:0000256" key="2">
    <source>
        <dbReference type="ARBA" id="ARBA00006601"/>
    </source>
</evidence>
<dbReference type="InterPro" id="IPR014026">
    <property type="entry name" value="UDP-Glc/GDP-Man_DH_dimer"/>
</dbReference>
<dbReference type="AlphaFoldDB" id="A0A2T2WNY5"/>
<evidence type="ECO:0000256" key="1">
    <source>
        <dbReference type="ARBA" id="ARBA00004701"/>
    </source>
</evidence>
<dbReference type="PIRSF" id="PIRSF000124">
    <property type="entry name" value="UDPglc_GDPman_dh"/>
    <property type="match status" value="1"/>
</dbReference>
<protein>
    <recommendedName>
        <fullName evidence="3 7">UDP-glucose 6-dehydrogenase</fullName>
        <ecNumber evidence="3 7">1.1.1.22</ecNumber>
    </recommendedName>
</protein>
<comment type="similarity">
    <text evidence="2 7">Belongs to the UDP-glucose/GDP-mannose dehydrogenase family.</text>
</comment>
<dbReference type="Gene3D" id="3.40.50.720">
    <property type="entry name" value="NAD(P)-binding Rossmann-like Domain"/>
    <property type="match status" value="2"/>
</dbReference>
<feature type="binding site" evidence="9">
    <location>
        <begin position="273"/>
        <end position="277"/>
    </location>
    <ligand>
        <name>substrate</name>
    </ligand>
</feature>
<dbReference type="EMBL" id="PXYV01000002">
    <property type="protein sequence ID" value="PSR23948.1"/>
    <property type="molecule type" value="Genomic_DNA"/>
</dbReference>
<dbReference type="SUPFAM" id="SSF52413">
    <property type="entry name" value="UDP-glucose/GDP-mannose dehydrogenase C-terminal domain"/>
    <property type="match status" value="1"/>
</dbReference>
<proteinExistence type="inferred from homology"/>
<evidence type="ECO:0000256" key="10">
    <source>
        <dbReference type="PIRSR" id="PIRSR500134-3"/>
    </source>
</evidence>
<evidence type="ECO:0000256" key="4">
    <source>
        <dbReference type="ARBA" id="ARBA00023002"/>
    </source>
</evidence>
<dbReference type="Pfam" id="PF00984">
    <property type="entry name" value="UDPG_MGDP_dh"/>
    <property type="match status" value="1"/>
</dbReference>
<dbReference type="InterPro" id="IPR036291">
    <property type="entry name" value="NAD(P)-bd_dom_sf"/>
</dbReference>
<dbReference type="GO" id="GO:0006065">
    <property type="term" value="P:UDP-glucuronate biosynthetic process"/>
    <property type="evidence" value="ECO:0007669"/>
    <property type="project" value="UniProtKB-UniPathway"/>
</dbReference>
<gene>
    <name evidence="12" type="ORF">C7B45_01295</name>
</gene>
<dbReference type="Proteomes" id="UP000241848">
    <property type="component" value="Unassembled WGS sequence"/>
</dbReference>
<feature type="binding site" evidence="9">
    <location>
        <position position="281"/>
    </location>
    <ligand>
        <name>substrate</name>
    </ligand>
</feature>
<feature type="binding site" evidence="10">
    <location>
        <position position="85"/>
    </location>
    <ligand>
        <name>NAD(+)</name>
        <dbReference type="ChEBI" id="CHEBI:57540"/>
    </ligand>
</feature>
<feature type="binding site" evidence="9">
    <location>
        <position position="228"/>
    </location>
    <ligand>
        <name>substrate</name>
    </ligand>
</feature>
<reference evidence="12 13" key="1">
    <citation type="journal article" date="2014" name="BMC Genomics">
        <title>Comparison of environmental and isolate Sulfobacillus genomes reveals diverse carbon, sulfur, nitrogen, and hydrogen metabolisms.</title>
        <authorList>
            <person name="Justice N.B."/>
            <person name="Norman A."/>
            <person name="Brown C.T."/>
            <person name="Singh A."/>
            <person name="Thomas B.C."/>
            <person name="Banfield J.F."/>
        </authorList>
    </citation>
    <scope>NUCLEOTIDE SEQUENCE [LARGE SCALE GENOMIC DNA]</scope>
    <source>
        <strain evidence="12">AMDSBA3</strain>
    </source>
</reference>
<feature type="domain" description="UDP-glucose/GDP-mannose dehydrogenase C-terminal" evidence="11">
    <location>
        <begin position="337"/>
        <end position="440"/>
    </location>
</feature>
<dbReference type="InterPro" id="IPR001732">
    <property type="entry name" value="UDP-Glc/GDP-Man_DH_N"/>
</dbReference>
<evidence type="ECO:0000256" key="7">
    <source>
        <dbReference type="PIRNR" id="PIRNR000124"/>
    </source>
</evidence>
<dbReference type="PANTHER" id="PTHR43750:SF3">
    <property type="entry name" value="UDP-GLUCOSE 6-DEHYDROGENASE TUAD"/>
    <property type="match status" value="1"/>
</dbReference>
<dbReference type="InterPro" id="IPR017476">
    <property type="entry name" value="UDP-Glc/GDP-Man"/>
</dbReference>
<dbReference type="Pfam" id="PF03721">
    <property type="entry name" value="UDPG_MGDP_dh_N"/>
    <property type="match status" value="1"/>
</dbReference>
<evidence type="ECO:0000256" key="5">
    <source>
        <dbReference type="ARBA" id="ARBA00023027"/>
    </source>
</evidence>
<dbReference type="Gene3D" id="1.20.5.100">
    <property type="entry name" value="Cytochrome c1, transmembrane anchor, C-terminal"/>
    <property type="match status" value="1"/>
</dbReference>
<evidence type="ECO:0000313" key="13">
    <source>
        <dbReference type="Proteomes" id="UP000241848"/>
    </source>
</evidence>
<feature type="binding site" evidence="10">
    <location>
        <position position="287"/>
    </location>
    <ligand>
        <name>NAD(+)</name>
        <dbReference type="ChEBI" id="CHEBI:57540"/>
    </ligand>
</feature>
<name>A0A2T2WNY5_9FIRM</name>
<sequence>MKVVVFGAGYVGLVTGTVLAYVGHDVTLIDVRNEIVQAIQAGISPIYEPGLDPLVRRAVSSGHLRATTEKTVVDTAAVIYIAVGTPPRESGAPNLSSVEQVARTIGATLKSSKRPVIINKATVPIGSVYLVAGWVSEEARGRLIPGTHFAVVSNPEFLREGVAVYDSLYPDRIVVGTEDDWARERVLALYAPIVGRRFVHPPGIPKPALKDSPVPVVNVDSASSEMIKYAANAFLATKISFANEIAALCELVGADIVRVMAGVGMDSRIGGQFLQAGVGWGGSCFGKDVSALLYTGREHHYQLALLDAVHRVNEGQRLKMVQHLRNLLRPIKGRKVAIWGLAFKPQTDDVRDAPASTIIRELLKLGVQVSAYDPVALTNFRRMYPDLHIQYVTDPIAALHGADALMILTDWHQFQQMDWQHVARALNYPLLIDGRNLVDPQLARDAGFIYRGVGRGSGLMDPAFNR</sequence>
<dbReference type="SMART" id="SM00984">
    <property type="entry name" value="UDPG_MGDP_dh_C"/>
    <property type="match status" value="1"/>
</dbReference>
<evidence type="ECO:0000256" key="3">
    <source>
        <dbReference type="ARBA" id="ARBA00012954"/>
    </source>
</evidence>
<dbReference type="InterPro" id="IPR008927">
    <property type="entry name" value="6-PGluconate_DH-like_C_sf"/>
</dbReference>
<feature type="active site" description="Nucleophile" evidence="8">
    <location>
        <position position="284"/>
    </location>
</feature>
<keyword evidence="4 7" id="KW-0560">Oxidoreductase</keyword>
<dbReference type="SUPFAM" id="SSF48179">
    <property type="entry name" value="6-phosphogluconate dehydrogenase C-terminal domain-like"/>
    <property type="match status" value="1"/>
</dbReference>
<feature type="binding site" evidence="10">
    <location>
        <position position="160"/>
    </location>
    <ligand>
        <name>NAD(+)</name>
        <dbReference type="ChEBI" id="CHEBI:57540"/>
    </ligand>
</feature>
<dbReference type="Pfam" id="PF03720">
    <property type="entry name" value="UDPG_MGDP_dh_C"/>
    <property type="match status" value="1"/>
</dbReference>